<dbReference type="Gene3D" id="1.10.287.950">
    <property type="entry name" value="Methyl-accepting chemotaxis protein"/>
    <property type="match status" value="1"/>
</dbReference>
<evidence type="ECO:0000313" key="3">
    <source>
        <dbReference type="Proteomes" id="UP001597468"/>
    </source>
</evidence>
<dbReference type="EMBL" id="JBHULT010000005">
    <property type="protein sequence ID" value="MFD2516642.1"/>
    <property type="molecule type" value="Genomic_DNA"/>
</dbReference>
<gene>
    <name evidence="2" type="ORF">ACFSTG_01915</name>
</gene>
<organism evidence="2 3">
    <name type="scientific">Salinimicrobium flavum</name>
    <dbReference type="NCBI Taxonomy" id="1737065"/>
    <lineage>
        <taxon>Bacteria</taxon>
        <taxon>Pseudomonadati</taxon>
        <taxon>Bacteroidota</taxon>
        <taxon>Flavobacteriia</taxon>
        <taxon>Flavobacteriales</taxon>
        <taxon>Flavobacteriaceae</taxon>
        <taxon>Salinimicrobium</taxon>
    </lineage>
</organism>
<keyword evidence="1" id="KW-0175">Coiled coil</keyword>
<evidence type="ECO:0008006" key="4">
    <source>
        <dbReference type="Google" id="ProtNLM"/>
    </source>
</evidence>
<sequence>MKQNFFLGLLMVVLFSSCEYGRQAEQNLKEFNSQVEDIDSMINDGIEKVTELDSILPETNKRLKEADSIIKDASSTLDSLKQKVDRIENIFN</sequence>
<reference evidence="3" key="1">
    <citation type="journal article" date="2019" name="Int. J. Syst. Evol. Microbiol.">
        <title>The Global Catalogue of Microorganisms (GCM) 10K type strain sequencing project: providing services to taxonomists for standard genome sequencing and annotation.</title>
        <authorList>
            <consortium name="The Broad Institute Genomics Platform"/>
            <consortium name="The Broad Institute Genome Sequencing Center for Infectious Disease"/>
            <person name="Wu L."/>
            <person name="Ma J."/>
        </authorList>
    </citation>
    <scope>NUCLEOTIDE SEQUENCE [LARGE SCALE GENOMIC DNA]</scope>
    <source>
        <strain evidence="3">KCTC 42585</strain>
    </source>
</reference>
<evidence type="ECO:0000313" key="2">
    <source>
        <dbReference type="EMBL" id="MFD2516642.1"/>
    </source>
</evidence>
<dbReference type="Proteomes" id="UP001597468">
    <property type="component" value="Unassembled WGS sequence"/>
</dbReference>
<evidence type="ECO:0000256" key="1">
    <source>
        <dbReference type="SAM" id="Coils"/>
    </source>
</evidence>
<dbReference type="RefSeq" id="WP_380747917.1">
    <property type="nucleotide sequence ID" value="NZ_JBHULT010000005.1"/>
</dbReference>
<proteinExistence type="predicted"/>
<protein>
    <recommendedName>
        <fullName evidence="4">Lipoprotein</fullName>
    </recommendedName>
</protein>
<accession>A0ABW5IUJ5</accession>
<comment type="caution">
    <text evidence="2">The sequence shown here is derived from an EMBL/GenBank/DDBJ whole genome shotgun (WGS) entry which is preliminary data.</text>
</comment>
<keyword evidence="3" id="KW-1185">Reference proteome</keyword>
<dbReference type="PROSITE" id="PS51257">
    <property type="entry name" value="PROKAR_LIPOPROTEIN"/>
    <property type="match status" value="1"/>
</dbReference>
<feature type="coiled-coil region" evidence="1">
    <location>
        <begin position="63"/>
        <end position="90"/>
    </location>
</feature>
<name>A0ABW5IUJ5_9FLAO</name>